<dbReference type="RefSeq" id="WP_054674193.1">
    <property type="nucleotide sequence ID" value="NZ_PPDB01000001.1"/>
</dbReference>
<sequence length="217" mass="24751">MKKIVCVLSALAFIGSINVASADDLMRLRLNGNSIYDQPYGDRNEFPCPDGLGSCAMTDTDYRSTRKDQTLEVFDSVYEAKQHLHFNSQLPMGVEGLRPIHVAIVDHDVLQVVYAYHELSKGKYFDSVNDIPKYIKYRVSTVSGNIAGDYKDYLPQRTDVVKGMPVTYRMVDNSVYLASWKYENQNHVFLFNEPVSIDRAREMIKSVHYYANDRAIG</sequence>
<dbReference type="AlphaFoldDB" id="A0A2S7ZD68"/>
<organism evidence="2 3">
    <name type="scientific">Veillonella denticariosi JCM 15641</name>
    <dbReference type="NCBI Taxonomy" id="1298594"/>
    <lineage>
        <taxon>Bacteria</taxon>
        <taxon>Bacillati</taxon>
        <taxon>Bacillota</taxon>
        <taxon>Negativicutes</taxon>
        <taxon>Veillonellales</taxon>
        <taxon>Veillonellaceae</taxon>
        <taxon>Veillonella</taxon>
    </lineage>
</organism>
<evidence type="ECO:0000313" key="3">
    <source>
        <dbReference type="Proteomes" id="UP000237916"/>
    </source>
</evidence>
<protein>
    <submittedName>
        <fullName evidence="2">Uncharacterized protein</fullName>
    </submittedName>
</protein>
<accession>A0A2S7ZD68</accession>
<dbReference type="EMBL" id="PPDB01000001">
    <property type="protein sequence ID" value="PQL21233.1"/>
    <property type="molecule type" value="Genomic_DNA"/>
</dbReference>
<keyword evidence="3" id="KW-1185">Reference proteome</keyword>
<dbReference type="OrthoDB" id="1630106at2"/>
<evidence type="ECO:0000256" key="1">
    <source>
        <dbReference type="SAM" id="SignalP"/>
    </source>
</evidence>
<proteinExistence type="predicted"/>
<feature type="signal peptide" evidence="1">
    <location>
        <begin position="1"/>
        <end position="22"/>
    </location>
</feature>
<keyword evidence="1" id="KW-0732">Signal</keyword>
<comment type="caution">
    <text evidence="2">The sequence shown here is derived from an EMBL/GenBank/DDBJ whole genome shotgun (WGS) entry which is preliminary data.</text>
</comment>
<name>A0A2S7ZD68_9FIRM</name>
<gene>
    <name evidence="2" type="ORF">VEHSUH05_00240</name>
</gene>
<reference evidence="2 3" key="1">
    <citation type="submission" date="2018-01" db="EMBL/GenBank/DDBJ databases">
        <title>Draft genome sequences of clinical isolates and type strains of oral Veillonella including Veillonella infantum sp., nov.</title>
        <authorList>
            <person name="Mashima I."/>
            <person name="Liao Y.-C."/>
            <person name="Sabharwal A."/>
            <person name="Haase E.M."/>
            <person name="Nakazawa F."/>
            <person name="Scannapieco F.A."/>
        </authorList>
    </citation>
    <scope>NUCLEOTIDE SEQUENCE [LARGE SCALE GENOMIC DNA]</scope>
    <source>
        <strain evidence="2 3">JCM 15641</strain>
    </source>
</reference>
<dbReference type="Proteomes" id="UP000237916">
    <property type="component" value="Unassembled WGS sequence"/>
</dbReference>
<evidence type="ECO:0000313" key="2">
    <source>
        <dbReference type="EMBL" id="PQL21233.1"/>
    </source>
</evidence>
<feature type="chain" id="PRO_5015435255" evidence="1">
    <location>
        <begin position="23"/>
        <end position="217"/>
    </location>
</feature>